<accession>A0A316E9N1</accession>
<evidence type="ECO:0000313" key="2">
    <source>
        <dbReference type="Proteomes" id="UP000245489"/>
    </source>
</evidence>
<proteinExistence type="predicted"/>
<sequence length="192" mass="21356">MKKYYVYFCFILLTFAQISCQDKKQNAETDTTATADTTAKVSSLENYSPIFQAILKSDAGMARGVSIGDNIETIQETTLPAETQPENGKGFTEYFDDTDLNFADIAYIKDAENKVGAISIDVYIERQTAVDSLMNEFKGYFDKKYGQGKGISKMSTWKLPDAQNELLLQNVSTAKDPGLKIIFAKSGDKMLQ</sequence>
<dbReference type="EMBL" id="QGGO01000010">
    <property type="protein sequence ID" value="PWK26780.1"/>
    <property type="molecule type" value="Genomic_DNA"/>
</dbReference>
<dbReference type="RefSeq" id="WP_146199146.1">
    <property type="nucleotide sequence ID" value="NZ_QGGO01000010.1"/>
</dbReference>
<name>A0A316E9N1_9BACT</name>
<keyword evidence="2" id="KW-1185">Reference proteome</keyword>
<comment type="caution">
    <text evidence="1">The sequence shown here is derived from an EMBL/GenBank/DDBJ whole genome shotgun (WGS) entry which is preliminary data.</text>
</comment>
<gene>
    <name evidence="1" type="ORF">LV89_02289</name>
</gene>
<organism evidence="1 2">
    <name type="scientific">Arcicella aurantiaca</name>
    <dbReference type="NCBI Taxonomy" id="591202"/>
    <lineage>
        <taxon>Bacteria</taxon>
        <taxon>Pseudomonadati</taxon>
        <taxon>Bacteroidota</taxon>
        <taxon>Cytophagia</taxon>
        <taxon>Cytophagales</taxon>
        <taxon>Flectobacillaceae</taxon>
        <taxon>Arcicella</taxon>
    </lineage>
</organism>
<reference evidence="1 2" key="1">
    <citation type="submission" date="2018-05" db="EMBL/GenBank/DDBJ databases">
        <title>Genomic Encyclopedia of Archaeal and Bacterial Type Strains, Phase II (KMG-II): from individual species to whole genera.</title>
        <authorList>
            <person name="Goeker M."/>
        </authorList>
    </citation>
    <scope>NUCLEOTIDE SEQUENCE [LARGE SCALE GENOMIC DNA]</scope>
    <source>
        <strain evidence="1 2">DSM 22214</strain>
    </source>
</reference>
<dbReference type="OrthoDB" id="961597at2"/>
<dbReference type="AlphaFoldDB" id="A0A316E9N1"/>
<evidence type="ECO:0000313" key="1">
    <source>
        <dbReference type="EMBL" id="PWK26780.1"/>
    </source>
</evidence>
<protein>
    <submittedName>
        <fullName evidence="1">Uncharacterized protein</fullName>
    </submittedName>
</protein>
<dbReference type="Proteomes" id="UP000245489">
    <property type="component" value="Unassembled WGS sequence"/>
</dbReference>